<gene>
    <name evidence="3" type="ORF">BBAD15_g8865</name>
</gene>
<organism evidence="3 4">
    <name type="scientific">Beauveria bassiana D1-5</name>
    <dbReference type="NCBI Taxonomy" id="1245745"/>
    <lineage>
        <taxon>Eukaryota</taxon>
        <taxon>Fungi</taxon>
        <taxon>Dikarya</taxon>
        <taxon>Ascomycota</taxon>
        <taxon>Pezizomycotina</taxon>
        <taxon>Sordariomycetes</taxon>
        <taxon>Hypocreomycetidae</taxon>
        <taxon>Hypocreales</taxon>
        <taxon>Cordycipitaceae</taxon>
        <taxon>Beauveria</taxon>
    </lineage>
</organism>
<dbReference type="InterPro" id="IPR036770">
    <property type="entry name" value="Ankyrin_rpt-contain_sf"/>
</dbReference>
<dbReference type="PANTHER" id="PTHR24198">
    <property type="entry name" value="ANKYRIN REPEAT AND PROTEIN KINASE DOMAIN-CONTAINING PROTEIN"/>
    <property type="match status" value="1"/>
</dbReference>
<dbReference type="InterPro" id="IPR002110">
    <property type="entry name" value="Ankyrin_rpt"/>
</dbReference>
<reference evidence="3 4" key="1">
    <citation type="submission" date="2012-10" db="EMBL/GenBank/DDBJ databases">
        <title>Genome sequencing and analysis of entomopathogenic fungi Beauveria bassiana D1-5.</title>
        <authorList>
            <person name="Li Q."/>
            <person name="Wang L."/>
            <person name="Zhang Z."/>
            <person name="Wang Q."/>
            <person name="Ren J."/>
            <person name="Wang M."/>
            <person name="Xu W."/>
            <person name="Wang J."/>
            <person name="Lu Y."/>
            <person name="Du Q."/>
            <person name="Sun Z."/>
        </authorList>
    </citation>
    <scope>NUCLEOTIDE SEQUENCE [LARGE SCALE GENOMIC DNA]</scope>
    <source>
        <strain evidence="3 4">D1-5</strain>
    </source>
</reference>
<protein>
    <submittedName>
        <fullName evidence="3">Transient receptor potential cation channel subfam ily A member 1</fullName>
    </submittedName>
</protein>
<dbReference type="SUPFAM" id="SSF48403">
    <property type="entry name" value="Ankyrin repeat"/>
    <property type="match status" value="1"/>
</dbReference>
<dbReference type="HOGENOM" id="CLU_615356_0_0_1"/>
<evidence type="ECO:0000313" key="3">
    <source>
        <dbReference type="EMBL" id="KGQ05884.1"/>
    </source>
</evidence>
<keyword evidence="1" id="KW-0677">Repeat</keyword>
<keyword evidence="3" id="KW-0675">Receptor</keyword>
<dbReference type="EMBL" id="ANFO01000907">
    <property type="protein sequence ID" value="KGQ05884.1"/>
    <property type="molecule type" value="Genomic_DNA"/>
</dbReference>
<keyword evidence="2" id="KW-0040">ANK repeat</keyword>
<evidence type="ECO:0000313" key="4">
    <source>
        <dbReference type="Proteomes" id="UP000030106"/>
    </source>
</evidence>
<evidence type="ECO:0000256" key="2">
    <source>
        <dbReference type="ARBA" id="ARBA00023043"/>
    </source>
</evidence>
<dbReference type="STRING" id="1245745.A0A0A2VYQ3"/>
<name>A0A0A2VYQ3_BEABA</name>
<dbReference type="Gene3D" id="1.25.40.20">
    <property type="entry name" value="Ankyrin repeat-containing domain"/>
    <property type="match status" value="2"/>
</dbReference>
<dbReference type="Pfam" id="PF12796">
    <property type="entry name" value="Ank_2"/>
    <property type="match status" value="1"/>
</dbReference>
<proteinExistence type="predicted"/>
<dbReference type="PANTHER" id="PTHR24198:SF165">
    <property type="entry name" value="ANKYRIN REPEAT-CONTAINING PROTEIN-RELATED"/>
    <property type="match status" value="1"/>
</dbReference>
<comment type="caution">
    <text evidence="3">The sequence shown here is derived from an EMBL/GenBank/DDBJ whole genome shotgun (WGS) entry which is preliminary data.</text>
</comment>
<dbReference type="Proteomes" id="UP000030106">
    <property type="component" value="Unassembled WGS sequence"/>
</dbReference>
<evidence type="ECO:0000256" key="1">
    <source>
        <dbReference type="ARBA" id="ARBA00022737"/>
    </source>
</evidence>
<dbReference type="OrthoDB" id="4868887at2759"/>
<sequence length="445" mass="50290">MHISSQQTQLAKTKTTISKDDAVANEEAPCCWSRCPDHILQVVAGFLNNRSDINRLVRTNRQCHRAVNKFLYKFDLRDDGKRSYALLWACCLSKVETARMALEAGADPNAEYSASLWEVLDKYSPDFDPSRGISATNVLYVVASLGDVAMARFLIEFAQADFSKPVRYPTQPSGARLCQSVRYEDPPLFTAMSPDCAELLHVFLQQYGYNIRDISNSTILARAVREQRPAAIRTILRNESFSDPLGAGDINGLIQAVYQGDAGLVRLILAKSRSDPNVIRNRGDDNRCHGGIYGQTPLVVAVCHGHESVVRALCADPRVDINLAGPNHRAPIFYALTQFRWDIVDVLVAHGATYDAELAFEQACINRQLAWMLRLIQTTIFDETRLDYWYKTSYALLNECNYWQMVQSELNQQKRAFLRSWRQDNVLLWEEHAIKSIKTEENGGS</sequence>
<accession>A0A0A2VYQ3</accession>
<dbReference type="SMART" id="SM00248">
    <property type="entry name" value="ANK"/>
    <property type="match status" value="5"/>
</dbReference>
<dbReference type="AlphaFoldDB" id="A0A0A2VYQ3"/>